<accession>A0A8S9J6D8</accession>
<comment type="caution">
    <text evidence="1">The sequence shown here is derived from an EMBL/GenBank/DDBJ whole genome shotgun (WGS) entry which is preliminary data.</text>
</comment>
<dbReference type="AlphaFoldDB" id="A0A8S9J6D8"/>
<sequence length="117" mass="13265">MRLWYASELDLELADSTVLKGVAIRPSEWKKEVCKYTPPSSLGAWISSEVPMRGMASLDEIGVFGRKKHEMSSKRRSSKKGSLPAYVSEELRVPKMEFVPHSVDPAENEAWWVAYYG</sequence>
<dbReference type="EMBL" id="QGKW02001660">
    <property type="protein sequence ID" value="KAF2577073.1"/>
    <property type="molecule type" value="Genomic_DNA"/>
</dbReference>
<protein>
    <submittedName>
        <fullName evidence="1">Uncharacterized protein</fullName>
    </submittedName>
</protein>
<dbReference type="Proteomes" id="UP000712281">
    <property type="component" value="Unassembled WGS sequence"/>
</dbReference>
<evidence type="ECO:0000313" key="2">
    <source>
        <dbReference type="Proteomes" id="UP000712281"/>
    </source>
</evidence>
<proteinExistence type="predicted"/>
<evidence type="ECO:0000313" key="1">
    <source>
        <dbReference type="EMBL" id="KAF2577073.1"/>
    </source>
</evidence>
<organism evidence="1 2">
    <name type="scientific">Brassica cretica</name>
    <name type="common">Mustard</name>
    <dbReference type="NCBI Taxonomy" id="69181"/>
    <lineage>
        <taxon>Eukaryota</taxon>
        <taxon>Viridiplantae</taxon>
        <taxon>Streptophyta</taxon>
        <taxon>Embryophyta</taxon>
        <taxon>Tracheophyta</taxon>
        <taxon>Spermatophyta</taxon>
        <taxon>Magnoliopsida</taxon>
        <taxon>eudicotyledons</taxon>
        <taxon>Gunneridae</taxon>
        <taxon>Pentapetalae</taxon>
        <taxon>rosids</taxon>
        <taxon>malvids</taxon>
        <taxon>Brassicales</taxon>
        <taxon>Brassicaceae</taxon>
        <taxon>Brassiceae</taxon>
        <taxon>Brassica</taxon>
    </lineage>
</organism>
<reference evidence="1" key="1">
    <citation type="submission" date="2019-12" db="EMBL/GenBank/DDBJ databases">
        <title>Genome sequencing and annotation of Brassica cretica.</title>
        <authorList>
            <person name="Studholme D.J."/>
            <person name="Sarris P.F."/>
        </authorList>
    </citation>
    <scope>NUCLEOTIDE SEQUENCE</scope>
    <source>
        <strain evidence="1">PFS-001/15</strain>
        <tissue evidence="1">Leaf</tissue>
    </source>
</reference>
<name>A0A8S9J6D8_BRACR</name>
<gene>
    <name evidence="1" type="ORF">F2Q68_00005825</name>
</gene>